<protein>
    <submittedName>
        <fullName evidence="3">Uncharacterized protein</fullName>
    </submittedName>
</protein>
<evidence type="ECO:0000256" key="2">
    <source>
        <dbReference type="SAM" id="SignalP"/>
    </source>
</evidence>
<reference evidence="3 4" key="1">
    <citation type="submission" date="2022-11" db="EMBL/GenBank/DDBJ databases">
        <title>Minimal conservation of predation-associated metabolite biosynthetic gene clusters underscores biosynthetic potential of Myxococcota including descriptions for ten novel species: Archangium lansinium sp. nov., Myxococcus landrumus sp. nov., Nannocystis bai.</title>
        <authorList>
            <person name="Ahearne A."/>
            <person name="Stevens C."/>
            <person name="Dowd S."/>
        </authorList>
    </citation>
    <scope>NUCLEOTIDE SEQUENCE [LARGE SCALE GENOMIC DNA]</scope>
    <source>
        <strain evidence="3 4">BB15-2</strain>
    </source>
</reference>
<feature type="compositionally biased region" description="Low complexity" evidence="1">
    <location>
        <begin position="35"/>
        <end position="54"/>
    </location>
</feature>
<proteinExistence type="predicted"/>
<accession>A0ABT5EBS1</accession>
<evidence type="ECO:0000313" key="4">
    <source>
        <dbReference type="Proteomes" id="UP001221686"/>
    </source>
</evidence>
<dbReference type="EMBL" id="JAQNDL010000005">
    <property type="protein sequence ID" value="MDC0723304.1"/>
    <property type="molecule type" value="Genomic_DNA"/>
</dbReference>
<dbReference type="RefSeq" id="WP_272091848.1">
    <property type="nucleotide sequence ID" value="NZ_JAQNDL010000005.1"/>
</dbReference>
<feature type="compositionally biased region" description="Polar residues" evidence="1">
    <location>
        <begin position="57"/>
        <end position="92"/>
    </location>
</feature>
<gene>
    <name evidence="3" type="ORF">POL25_40860</name>
</gene>
<keyword evidence="4" id="KW-1185">Reference proteome</keyword>
<evidence type="ECO:0000256" key="1">
    <source>
        <dbReference type="SAM" id="MobiDB-lite"/>
    </source>
</evidence>
<keyword evidence="2" id="KW-0732">Signal</keyword>
<comment type="caution">
    <text evidence="3">The sequence shown here is derived from an EMBL/GenBank/DDBJ whole genome shotgun (WGS) entry which is preliminary data.</text>
</comment>
<feature type="region of interest" description="Disordered" evidence="1">
    <location>
        <begin position="24"/>
        <end position="108"/>
    </location>
</feature>
<evidence type="ECO:0000313" key="3">
    <source>
        <dbReference type="EMBL" id="MDC0723304.1"/>
    </source>
</evidence>
<feature type="chain" id="PRO_5045879466" evidence="2">
    <location>
        <begin position="19"/>
        <end position="338"/>
    </location>
</feature>
<organism evidence="3 4">
    <name type="scientific">Nannocystis bainbridge</name>
    <dbReference type="NCBI Taxonomy" id="2995303"/>
    <lineage>
        <taxon>Bacteria</taxon>
        <taxon>Pseudomonadati</taxon>
        <taxon>Myxococcota</taxon>
        <taxon>Polyangia</taxon>
        <taxon>Nannocystales</taxon>
        <taxon>Nannocystaceae</taxon>
        <taxon>Nannocystis</taxon>
    </lineage>
</organism>
<dbReference type="Proteomes" id="UP001221686">
    <property type="component" value="Unassembled WGS sequence"/>
</dbReference>
<sequence>MPLALPTPRHLLPLAALASVLVACPKPGDPEQDDGSGAPDDGTTGTTAPGDSAGVAPTTSAGPGDSEPTSAATSDNSTSGQEPSDSTTGPHDSTTEPDLGACPDDPGGVEVALVRTEQGLVTDLGARACGTAEPFAGLQVIAAGTDHLELSRCADATCGACDPADVLALALARPDDAVGLPAHLSAGDCLQLEVAWTRAGADPLQCEIGGLAVLGLRRGQPEPVPKFMYRHAAAVPHGDDLGPFGLTAVPHGPGAIACACDGDCCDGPPGDRRLRFIAALWNAEIESGPVDPGATIPLFAFGTPEGDDLYGDLSLVRARVPSDCGAAGYEWLLSVAPG</sequence>
<name>A0ABT5EBS1_9BACT</name>
<feature type="signal peptide" evidence="2">
    <location>
        <begin position="1"/>
        <end position="18"/>
    </location>
</feature>